<evidence type="ECO:0008006" key="10">
    <source>
        <dbReference type="Google" id="ProtNLM"/>
    </source>
</evidence>
<evidence type="ECO:0000256" key="1">
    <source>
        <dbReference type="ARBA" id="ARBA00004342"/>
    </source>
</evidence>
<dbReference type="PANTHER" id="PTHR10498:SF24">
    <property type="entry name" value="A-KINASE ANCHOR PROTEIN 2 ISOFORM 3 (AKAP2)"/>
    <property type="match status" value="1"/>
</dbReference>
<dbReference type="Proteomes" id="UP000694388">
    <property type="component" value="Unplaced"/>
</dbReference>
<evidence type="ECO:0000256" key="2">
    <source>
        <dbReference type="ARBA" id="ARBA00022475"/>
    </source>
</evidence>
<feature type="compositionally biased region" description="Low complexity" evidence="7">
    <location>
        <begin position="54"/>
        <end position="66"/>
    </location>
</feature>
<dbReference type="InterPro" id="IPR004965">
    <property type="entry name" value="Paralemmin"/>
</dbReference>
<dbReference type="PANTHER" id="PTHR10498">
    <property type="entry name" value="PARALEMMIN-RELATED"/>
    <property type="match status" value="1"/>
</dbReference>
<evidence type="ECO:0000256" key="7">
    <source>
        <dbReference type="SAM" id="MobiDB-lite"/>
    </source>
</evidence>
<dbReference type="GO" id="GO:0005886">
    <property type="term" value="C:plasma membrane"/>
    <property type="evidence" value="ECO:0007669"/>
    <property type="project" value="UniProtKB-SubCell"/>
</dbReference>
<dbReference type="AlphaFoldDB" id="A0A8C4R1Y6"/>
<proteinExistence type="predicted"/>
<keyword evidence="5" id="KW-0472">Membrane</keyword>
<keyword evidence="9" id="KW-1185">Reference proteome</keyword>
<keyword evidence="6" id="KW-0449">Lipoprotein</keyword>
<keyword evidence="4" id="KW-0175">Coiled coil</keyword>
<protein>
    <recommendedName>
        <fullName evidence="10">Paralemmin-2</fullName>
    </recommendedName>
</protein>
<feature type="region of interest" description="Disordered" evidence="7">
    <location>
        <begin position="334"/>
        <end position="360"/>
    </location>
</feature>
<accession>A0A8C4R1Y6</accession>
<evidence type="ECO:0000256" key="6">
    <source>
        <dbReference type="ARBA" id="ARBA00023288"/>
    </source>
</evidence>
<evidence type="ECO:0000256" key="4">
    <source>
        <dbReference type="ARBA" id="ARBA00023054"/>
    </source>
</evidence>
<dbReference type="Ensembl" id="ENSEBUT00000024287.1">
    <property type="protein sequence ID" value="ENSEBUP00000023711.1"/>
    <property type="gene ID" value="ENSEBUG00000014603.1"/>
</dbReference>
<sequence>MPAIEAELYQQRLQVLMEKRTIQEDITTKRRELEDERLRLQHLKTKTARTEWLLGQGQSLESESSETTPNGSTIYKTDLVSRLEAEISGLEREDRRLADEQAEIFHRLKGAGVEIDKEPLAKNAAEETSEYTYTILSEEQDSCISPVGTPIGKDKSVACAMQIKVLKDEKTGKMKVISSTPVLPDSPFTQEGVRVYEDGRKAIYRVGAGNQSVDEEIGVLSSAQLEVLLDQARSELSNEKQMESDLSLSRISGSPDSSQALSRGNAQATEAILGVQTPDGGVSQLRIESPGDSKDQLSELASPDRPLTMVLLGYQPAAGQESAPEMAELVVIGDDDGTAKPSDAAEGASTGGKPKHCGGDSKCRCCSIM</sequence>
<evidence type="ECO:0000313" key="8">
    <source>
        <dbReference type="Ensembl" id="ENSEBUP00000023695.1"/>
    </source>
</evidence>
<reference evidence="8" key="1">
    <citation type="submission" date="2025-05" db="UniProtKB">
        <authorList>
            <consortium name="Ensembl"/>
        </authorList>
    </citation>
    <scope>IDENTIFICATION</scope>
</reference>
<dbReference type="GO" id="GO:0008360">
    <property type="term" value="P:regulation of cell shape"/>
    <property type="evidence" value="ECO:0007669"/>
    <property type="project" value="InterPro"/>
</dbReference>
<comment type="subcellular location">
    <subcellularLocation>
        <location evidence="1">Cell membrane</location>
        <topology evidence="1">Lipid-anchor</topology>
        <orientation evidence="1">Cytoplasmic side</orientation>
    </subcellularLocation>
</comment>
<evidence type="ECO:0000256" key="3">
    <source>
        <dbReference type="ARBA" id="ARBA00022553"/>
    </source>
</evidence>
<feature type="region of interest" description="Disordered" evidence="7">
    <location>
        <begin position="236"/>
        <end position="265"/>
    </location>
</feature>
<dbReference type="GeneTree" id="ENSGT00940000157718"/>
<evidence type="ECO:0000313" key="9">
    <source>
        <dbReference type="Proteomes" id="UP000694388"/>
    </source>
</evidence>
<keyword evidence="3" id="KW-0597">Phosphoprotein</keyword>
<dbReference type="OMA" id="HTGEQRI"/>
<evidence type="ECO:0000256" key="5">
    <source>
        <dbReference type="ARBA" id="ARBA00023136"/>
    </source>
</evidence>
<name>A0A8C4R1Y6_EPTBU</name>
<keyword evidence="2" id="KW-1003">Cell membrane</keyword>
<feature type="region of interest" description="Disordered" evidence="7">
    <location>
        <begin position="54"/>
        <end position="73"/>
    </location>
</feature>
<dbReference type="Pfam" id="PF03285">
    <property type="entry name" value="Paralemmin"/>
    <property type="match status" value="1"/>
</dbReference>
<organism evidence="8 9">
    <name type="scientific">Eptatretus burgeri</name>
    <name type="common">Inshore hagfish</name>
    <dbReference type="NCBI Taxonomy" id="7764"/>
    <lineage>
        <taxon>Eukaryota</taxon>
        <taxon>Metazoa</taxon>
        <taxon>Chordata</taxon>
        <taxon>Craniata</taxon>
        <taxon>Vertebrata</taxon>
        <taxon>Cyclostomata</taxon>
        <taxon>Myxini</taxon>
        <taxon>Myxiniformes</taxon>
        <taxon>Myxinidae</taxon>
        <taxon>Eptatretinae</taxon>
        <taxon>Eptatretus</taxon>
    </lineage>
</organism>
<dbReference type="Ensembl" id="ENSEBUT00000024271.1">
    <property type="protein sequence ID" value="ENSEBUP00000023695.1"/>
    <property type="gene ID" value="ENSEBUG00000014603.1"/>
</dbReference>
<feature type="compositionally biased region" description="Polar residues" evidence="7">
    <location>
        <begin position="244"/>
        <end position="265"/>
    </location>
</feature>